<protein>
    <submittedName>
        <fullName evidence="2">Uncharacterized protein</fullName>
    </submittedName>
</protein>
<keyword evidence="1" id="KW-0812">Transmembrane</keyword>
<feature type="transmembrane region" description="Helical" evidence="1">
    <location>
        <begin position="113"/>
        <end position="132"/>
    </location>
</feature>
<keyword evidence="3" id="KW-1185">Reference proteome</keyword>
<comment type="caution">
    <text evidence="2">The sequence shown here is derived from an EMBL/GenBank/DDBJ whole genome shotgun (WGS) entry which is preliminary data.</text>
</comment>
<proteinExistence type="predicted"/>
<dbReference type="EMBL" id="JADQDQ010000003">
    <property type="protein sequence ID" value="MBF9237468.1"/>
    <property type="molecule type" value="Genomic_DNA"/>
</dbReference>
<keyword evidence="1" id="KW-1133">Transmembrane helix</keyword>
<evidence type="ECO:0000256" key="1">
    <source>
        <dbReference type="SAM" id="Phobius"/>
    </source>
</evidence>
<gene>
    <name evidence="2" type="ORF">I2I05_08660</name>
</gene>
<reference evidence="2 3" key="1">
    <citation type="submission" date="2020-11" db="EMBL/GenBank/DDBJ databases">
        <authorList>
            <person name="Kim M.K."/>
        </authorList>
    </citation>
    <scope>NUCLEOTIDE SEQUENCE [LARGE SCALE GENOMIC DNA]</scope>
    <source>
        <strain evidence="2 3">BT683</strain>
    </source>
</reference>
<accession>A0ABS0IGH6</accession>
<sequence length="135" mass="14752">MLTLSLVLLFLLNLYASISGFKDSILYSRTAADATKYNEHLLYIAERVVVLVIVAVSTQLGLIPALAAILGFALMFSFSHNQSYYLGRNIIDGTTHGFTYSSKSSTAKIEMGFKLRATLFVLGLVLHVGIVACTR</sequence>
<keyword evidence="1" id="KW-0472">Membrane</keyword>
<organism evidence="2 3">
    <name type="scientific">Hymenobacter jeongseonensis</name>
    <dbReference type="NCBI Taxonomy" id="2791027"/>
    <lineage>
        <taxon>Bacteria</taxon>
        <taxon>Pseudomonadati</taxon>
        <taxon>Bacteroidota</taxon>
        <taxon>Cytophagia</taxon>
        <taxon>Cytophagales</taxon>
        <taxon>Hymenobacteraceae</taxon>
        <taxon>Hymenobacter</taxon>
    </lineage>
</organism>
<name>A0ABS0IGH6_9BACT</name>
<evidence type="ECO:0000313" key="3">
    <source>
        <dbReference type="Proteomes" id="UP000597617"/>
    </source>
</evidence>
<feature type="transmembrane region" description="Helical" evidence="1">
    <location>
        <begin position="48"/>
        <end position="78"/>
    </location>
</feature>
<dbReference type="RefSeq" id="WP_196281840.1">
    <property type="nucleotide sequence ID" value="NZ_JADQDQ010000003.1"/>
</dbReference>
<dbReference type="Proteomes" id="UP000597617">
    <property type="component" value="Unassembled WGS sequence"/>
</dbReference>
<evidence type="ECO:0000313" key="2">
    <source>
        <dbReference type="EMBL" id="MBF9237468.1"/>
    </source>
</evidence>